<name>A0ACB6QNE9_9PLEO</name>
<comment type="caution">
    <text evidence="1">The sequence shown here is derived from an EMBL/GenBank/DDBJ whole genome shotgun (WGS) entry which is preliminary data.</text>
</comment>
<accession>A0ACB6QNE9</accession>
<evidence type="ECO:0000313" key="1">
    <source>
        <dbReference type="EMBL" id="KAF2468483.1"/>
    </source>
</evidence>
<organism evidence="1 2">
    <name type="scientific">Lindgomyces ingoldianus</name>
    <dbReference type="NCBI Taxonomy" id="673940"/>
    <lineage>
        <taxon>Eukaryota</taxon>
        <taxon>Fungi</taxon>
        <taxon>Dikarya</taxon>
        <taxon>Ascomycota</taxon>
        <taxon>Pezizomycotina</taxon>
        <taxon>Dothideomycetes</taxon>
        <taxon>Pleosporomycetidae</taxon>
        <taxon>Pleosporales</taxon>
        <taxon>Lindgomycetaceae</taxon>
        <taxon>Lindgomyces</taxon>
    </lineage>
</organism>
<dbReference type="Proteomes" id="UP000799755">
    <property type="component" value="Unassembled WGS sequence"/>
</dbReference>
<proteinExistence type="predicted"/>
<evidence type="ECO:0000313" key="2">
    <source>
        <dbReference type="Proteomes" id="UP000799755"/>
    </source>
</evidence>
<sequence length="417" mass="46434">MISAAEVVFFPVKPNTDPSELLSEATQIMSCQKDFRAAYYGPLVEDGKIHCLVLEWKDRAAIEAWTKVYDAQKAKELVEKIVNMEAGLEPFIRELMVEKDFTQFAHDITKAMTANVTGFRFFSLPDARATEAVVLKDIIGPTPNMNDHSGITVGEASGAAAGFVWVSKPEMADMGSTICFTETFGYDSVADHWKWRDTPEHAEVIKGIEALVRDMGLKAVDVLGKRRKRVSRALSPFDTHYGFLNGFGEGEPALFTGQCRAPCLHLLHYCLKYVGDLPDRVKKVYAGITINEKPELPKYQLPNDPISFFEATAVFIMQKALTQQDRSPWYGSQWNTKGCQSAIAHTEEALALLEPEADISMALVELEYFISTICPNLQKKRLVVSAVMDVNEMYQNCALKLTSAVSTLTSRAPILRA</sequence>
<keyword evidence="2" id="KW-1185">Reference proteome</keyword>
<reference evidence="1" key="1">
    <citation type="journal article" date="2020" name="Stud. Mycol.">
        <title>101 Dothideomycetes genomes: a test case for predicting lifestyles and emergence of pathogens.</title>
        <authorList>
            <person name="Haridas S."/>
            <person name="Albert R."/>
            <person name="Binder M."/>
            <person name="Bloem J."/>
            <person name="Labutti K."/>
            <person name="Salamov A."/>
            <person name="Andreopoulos B."/>
            <person name="Baker S."/>
            <person name="Barry K."/>
            <person name="Bills G."/>
            <person name="Bluhm B."/>
            <person name="Cannon C."/>
            <person name="Castanera R."/>
            <person name="Culley D."/>
            <person name="Daum C."/>
            <person name="Ezra D."/>
            <person name="Gonzalez J."/>
            <person name="Henrissat B."/>
            <person name="Kuo A."/>
            <person name="Liang C."/>
            <person name="Lipzen A."/>
            <person name="Lutzoni F."/>
            <person name="Magnuson J."/>
            <person name="Mondo S."/>
            <person name="Nolan M."/>
            <person name="Ohm R."/>
            <person name="Pangilinan J."/>
            <person name="Park H.-J."/>
            <person name="Ramirez L."/>
            <person name="Alfaro M."/>
            <person name="Sun H."/>
            <person name="Tritt A."/>
            <person name="Yoshinaga Y."/>
            <person name="Zwiers L.-H."/>
            <person name="Turgeon B."/>
            <person name="Goodwin S."/>
            <person name="Spatafora J."/>
            <person name="Crous P."/>
            <person name="Grigoriev I."/>
        </authorList>
    </citation>
    <scope>NUCLEOTIDE SEQUENCE</scope>
    <source>
        <strain evidence="1">ATCC 200398</strain>
    </source>
</reference>
<protein>
    <submittedName>
        <fullName evidence="1">Uncharacterized protein</fullName>
    </submittedName>
</protein>
<gene>
    <name evidence="1" type="ORF">BDR25DRAFT_315966</name>
</gene>
<dbReference type="EMBL" id="MU003515">
    <property type="protein sequence ID" value="KAF2468483.1"/>
    <property type="molecule type" value="Genomic_DNA"/>
</dbReference>